<dbReference type="InterPro" id="IPR045819">
    <property type="entry name" value="TTC7_N"/>
</dbReference>
<evidence type="ECO:0000256" key="1">
    <source>
        <dbReference type="ARBA" id="ARBA00002550"/>
    </source>
</evidence>
<dbReference type="RefSeq" id="XP_065662285.1">
    <property type="nucleotide sequence ID" value="XM_065806213.1"/>
</dbReference>
<dbReference type="GeneID" id="100206479"/>
<dbReference type="InterPro" id="IPR051722">
    <property type="entry name" value="Endocytosis_PI4K-reg_protein"/>
</dbReference>
<protein>
    <submittedName>
        <fullName evidence="6">Tetratricopeptide repeat protein 7B isoform X2</fullName>
    </submittedName>
</protein>
<gene>
    <name evidence="6" type="primary">LOC100206479</name>
</gene>
<evidence type="ECO:0000313" key="6">
    <source>
        <dbReference type="RefSeq" id="XP_065662285.1"/>
    </source>
</evidence>
<dbReference type="PANTHER" id="PTHR23083:SF464">
    <property type="entry name" value="TETRATRICOPEPTIDE REPEAT DOMAIN 7, ISOFORM A"/>
    <property type="match status" value="1"/>
</dbReference>
<dbReference type="Proteomes" id="UP001652625">
    <property type="component" value="Chromosome 09"/>
</dbReference>
<reference evidence="6" key="1">
    <citation type="submission" date="2025-08" db="UniProtKB">
        <authorList>
            <consortium name="RefSeq"/>
        </authorList>
    </citation>
    <scope>IDENTIFICATION</scope>
</reference>
<comment type="similarity">
    <text evidence="2">Belongs to the YPP1 family.</text>
</comment>
<name>A0ABM4CKJ2_HYDVU</name>
<feature type="domain" description="Tetratricopeptide repeat protein 7 N-terminal" evidence="4">
    <location>
        <begin position="4"/>
        <end position="343"/>
    </location>
</feature>
<evidence type="ECO:0000256" key="2">
    <source>
        <dbReference type="ARBA" id="ARBA00038251"/>
    </source>
</evidence>
<evidence type="ECO:0000256" key="3">
    <source>
        <dbReference type="PROSITE-ProRule" id="PRU00339"/>
    </source>
</evidence>
<feature type="repeat" description="TPR" evidence="3">
    <location>
        <begin position="762"/>
        <end position="795"/>
    </location>
</feature>
<dbReference type="PROSITE" id="PS50005">
    <property type="entry name" value="TPR"/>
    <property type="match status" value="1"/>
</dbReference>
<dbReference type="PANTHER" id="PTHR23083">
    <property type="entry name" value="TETRATRICOPEPTIDE REPEAT PROTEIN, TPR"/>
    <property type="match status" value="1"/>
</dbReference>
<organism evidence="5 6">
    <name type="scientific">Hydra vulgaris</name>
    <name type="common">Hydra</name>
    <name type="synonym">Hydra attenuata</name>
    <dbReference type="NCBI Taxonomy" id="6087"/>
    <lineage>
        <taxon>Eukaryota</taxon>
        <taxon>Metazoa</taxon>
        <taxon>Cnidaria</taxon>
        <taxon>Hydrozoa</taxon>
        <taxon>Hydroidolina</taxon>
        <taxon>Anthoathecata</taxon>
        <taxon>Aplanulata</taxon>
        <taxon>Hydridae</taxon>
        <taxon>Hydra</taxon>
    </lineage>
</organism>
<dbReference type="SMART" id="SM00028">
    <property type="entry name" value="TPR"/>
    <property type="match status" value="5"/>
</dbReference>
<accession>A0ABM4CKJ2</accession>
<keyword evidence="3" id="KW-0802">TPR repeat</keyword>
<proteinExistence type="inferred from homology"/>
<dbReference type="Pfam" id="PF19440">
    <property type="entry name" value="TTC7_N"/>
    <property type="match status" value="1"/>
</dbReference>
<sequence>MNKKSVSEKEIEKARVERQWKSVKTLIQSFNVKSTAGLLTKEEVDLFRLFHLGEVELEDFIDHHFFPFKKKVLKEELEQAKIYLDQVINEGEKIKSKLPQLVIDSHLLITKYYYVIGEYQFCIDSLNHVQSTSIDKLSSRSKHLYAEAMVCQALSSEKLFSIGSQDNLIAMYENAGQISLGVLLDEEYKNSTASLLIKYGVLKFPDFLLVEGFAERAMIVYRNLLKVVEVKSTIQIRKVVCRRLVEVLLAFISPTAYFSPQKEIIESSTDITHGQLKDNAVSLYTPTTQTTECLLAILLYQNTVNQASLNREDTNKTINEIKIMFNLLSLTLLNHNEYNFLLQTMEKSMKLSYGEYQILFQFSVALMLSQRYLQAFLMLKQCHQIQPANEKTLLLCIKLCINHLQKYKEGVAYAEKLFNVAQTDLIKASALLAVGVCNHHLALKASSTSEHQKYLKLSIEALSRGHLLDPKDTEILFHLALNQALSKQHSTAVSTIKMALKINCMDYLSLHLFVLLLTAEKKYEEALNILETAIAEYPLELSLLITKVKVIQKVHSSQAALVVCQHMLGVWNDLYHNEDEGDFTVIDCSVDLPKSPSTKTEKFGFNKKAALPETLSIREADDLESIATSTQYETTVSDAASGMYSVVAGFESSGAAALLCKLWLITAECFIEIGDSTQASGCLLEAHSKFPLSPDVLYMRGRLSELLGNIQQSRINYESALAVQPEHKSAAQRLGMMYFDEGELCLAEKTLRRCVQKDTTNHTAWNDLGTVLESYGQYNEAASCYVISLQLESTSPIIQYTSLPRFFKI</sequence>
<comment type="function">
    <text evidence="1">Involved in endocytosis.</text>
</comment>
<dbReference type="InterPro" id="IPR011990">
    <property type="entry name" value="TPR-like_helical_dom_sf"/>
</dbReference>
<dbReference type="InterPro" id="IPR019734">
    <property type="entry name" value="TPR_rpt"/>
</dbReference>
<evidence type="ECO:0000313" key="5">
    <source>
        <dbReference type="Proteomes" id="UP001652625"/>
    </source>
</evidence>
<keyword evidence="5" id="KW-1185">Reference proteome</keyword>
<dbReference type="SUPFAM" id="SSF48452">
    <property type="entry name" value="TPR-like"/>
    <property type="match status" value="2"/>
</dbReference>
<dbReference type="Gene3D" id="1.25.40.10">
    <property type="entry name" value="Tetratricopeptide repeat domain"/>
    <property type="match status" value="2"/>
</dbReference>
<evidence type="ECO:0000259" key="4">
    <source>
        <dbReference type="Pfam" id="PF19440"/>
    </source>
</evidence>